<evidence type="ECO:0000313" key="3">
    <source>
        <dbReference type="Proteomes" id="UP000620124"/>
    </source>
</evidence>
<protein>
    <submittedName>
        <fullName evidence="2">ATPase-AAA-core domain-containing protein</fullName>
    </submittedName>
</protein>
<dbReference type="InterPro" id="IPR011990">
    <property type="entry name" value="TPR-like_helical_dom_sf"/>
</dbReference>
<accession>A0A8H6XQL4</accession>
<dbReference type="Gene3D" id="1.25.40.10">
    <property type="entry name" value="Tetratricopeptide repeat domain"/>
    <property type="match status" value="2"/>
</dbReference>
<dbReference type="EMBL" id="JACAZI010000014">
    <property type="protein sequence ID" value="KAF7344806.1"/>
    <property type="molecule type" value="Genomic_DNA"/>
</dbReference>
<proteinExistence type="predicted"/>
<dbReference type="PANTHER" id="PTHR10098">
    <property type="entry name" value="RAPSYN-RELATED"/>
    <property type="match status" value="1"/>
</dbReference>
<dbReference type="Proteomes" id="UP000620124">
    <property type="component" value="Unassembled WGS sequence"/>
</dbReference>
<keyword evidence="3" id="KW-1185">Reference proteome</keyword>
<sequence>MFKHPNPLGNRKNSLSQGYDKKSSLDASITVSLSSPRMKCSPGAKNLLSIMSILPDGLSDAELLQSKLAIEDILACKAVLLGTSLAYTDNKSRLKCLAPIREYVKQFYPPPIALIQPLTVHYHALLTLHQTYYGTHQMGEIVNQAVLNLGNLHQVLQRTLHRENSCLADAIKCAISFSGCSRIGGHGATVLLDSIPALLPRPSNHQLEALFITEVFFSIFYRPISNPDILIDQGMLHFNHFNDLSLEAKFHLAVGHYHRALKNDPSTALRFFTKAFSLAESCGDGNRQIEALASMAKLAYHTGKYFVALTHARLAQRLGKLHANLYGEAQALWIEGMCCRDIGDYKDAISQLHRSKDALGLCGVAGGHSHHLTMVDEAQVHLLKSEYVEARSILSEIVRAISPQRDPNLYAHSMLNFAEIGVRVGDSKSDVLRHLDAAKMVFQATKDIQSLMACDTILADLHLRDGDLAAAKMLFRLCIRSMSGIYNECVSFCMERLADVTRWGSTQSIAPWAVVYLAHARKSQEKLAVNNAFLFLGDVFLSEADEETAHSLFVVALEGFTALDVHRSRAQCMTRLGDLANKRGDISDAMEFWKAARPLFERSLQGMEVTRIDSRLSRQFKELTIDKRAKADPVKDLSERMRVTSD</sequence>
<evidence type="ECO:0000256" key="1">
    <source>
        <dbReference type="SAM" id="MobiDB-lite"/>
    </source>
</evidence>
<evidence type="ECO:0000313" key="2">
    <source>
        <dbReference type="EMBL" id="KAF7344806.1"/>
    </source>
</evidence>
<comment type="caution">
    <text evidence="2">The sequence shown here is derived from an EMBL/GenBank/DDBJ whole genome shotgun (WGS) entry which is preliminary data.</text>
</comment>
<dbReference type="AlphaFoldDB" id="A0A8H6XQL4"/>
<feature type="region of interest" description="Disordered" evidence="1">
    <location>
        <begin position="1"/>
        <end position="21"/>
    </location>
</feature>
<reference evidence="2" key="1">
    <citation type="submission" date="2020-05" db="EMBL/GenBank/DDBJ databases">
        <title>Mycena genomes resolve the evolution of fungal bioluminescence.</title>
        <authorList>
            <person name="Tsai I.J."/>
        </authorList>
    </citation>
    <scope>NUCLEOTIDE SEQUENCE</scope>
    <source>
        <strain evidence="2">CCC161011</strain>
    </source>
</reference>
<gene>
    <name evidence="2" type="ORF">MVEN_01641700</name>
</gene>
<dbReference type="SUPFAM" id="SSF48452">
    <property type="entry name" value="TPR-like"/>
    <property type="match status" value="1"/>
</dbReference>
<name>A0A8H6XQL4_9AGAR</name>
<organism evidence="2 3">
    <name type="scientific">Mycena venus</name>
    <dbReference type="NCBI Taxonomy" id="2733690"/>
    <lineage>
        <taxon>Eukaryota</taxon>
        <taxon>Fungi</taxon>
        <taxon>Dikarya</taxon>
        <taxon>Basidiomycota</taxon>
        <taxon>Agaricomycotina</taxon>
        <taxon>Agaricomycetes</taxon>
        <taxon>Agaricomycetidae</taxon>
        <taxon>Agaricales</taxon>
        <taxon>Marasmiineae</taxon>
        <taxon>Mycenaceae</taxon>
        <taxon>Mycena</taxon>
    </lineage>
</organism>
<dbReference type="OrthoDB" id="2903710at2759"/>